<dbReference type="Gene3D" id="1.10.3720.10">
    <property type="entry name" value="MetI-like"/>
    <property type="match status" value="1"/>
</dbReference>
<dbReference type="Pfam" id="PF00528">
    <property type="entry name" value="BPD_transp_1"/>
    <property type="match status" value="1"/>
</dbReference>
<dbReference type="PANTHER" id="PTHR43357:SF4">
    <property type="entry name" value="INNER MEMBRANE ABC TRANSPORTER PERMEASE PROTEIN YDCV"/>
    <property type="match status" value="1"/>
</dbReference>
<evidence type="ECO:0000256" key="4">
    <source>
        <dbReference type="ARBA" id="ARBA00022519"/>
    </source>
</evidence>
<dbReference type="CDD" id="cd06261">
    <property type="entry name" value="TM_PBP2"/>
    <property type="match status" value="1"/>
</dbReference>
<dbReference type="SUPFAM" id="SSF161098">
    <property type="entry name" value="MetI-like"/>
    <property type="match status" value="1"/>
</dbReference>
<dbReference type="Proteomes" id="UP001501588">
    <property type="component" value="Unassembled WGS sequence"/>
</dbReference>
<protein>
    <submittedName>
        <fullName evidence="10">ABC transporter permease</fullName>
    </submittedName>
</protein>
<reference evidence="10 11" key="1">
    <citation type="journal article" date="2019" name="Int. J. Syst. Evol. Microbiol.">
        <title>The Global Catalogue of Microorganisms (GCM) 10K type strain sequencing project: providing services to taxonomists for standard genome sequencing and annotation.</title>
        <authorList>
            <consortium name="The Broad Institute Genomics Platform"/>
            <consortium name="The Broad Institute Genome Sequencing Center for Infectious Disease"/>
            <person name="Wu L."/>
            <person name="Ma J."/>
        </authorList>
    </citation>
    <scope>NUCLEOTIDE SEQUENCE [LARGE SCALE GENOMIC DNA]</scope>
    <source>
        <strain evidence="10 11">JCM 9933</strain>
    </source>
</reference>
<dbReference type="InterPro" id="IPR000515">
    <property type="entry name" value="MetI-like"/>
</dbReference>
<keyword evidence="5 8" id="KW-0812">Transmembrane</keyword>
<feature type="transmembrane region" description="Helical" evidence="8">
    <location>
        <begin position="72"/>
        <end position="92"/>
    </location>
</feature>
<evidence type="ECO:0000259" key="9">
    <source>
        <dbReference type="PROSITE" id="PS50928"/>
    </source>
</evidence>
<evidence type="ECO:0000256" key="8">
    <source>
        <dbReference type="RuleBase" id="RU363032"/>
    </source>
</evidence>
<keyword evidence="3" id="KW-1003">Cell membrane</keyword>
<keyword evidence="11" id="KW-1185">Reference proteome</keyword>
<comment type="subcellular location">
    <subcellularLocation>
        <location evidence="1">Cell inner membrane</location>
        <topology evidence="1">Multi-pass membrane protein</topology>
    </subcellularLocation>
    <subcellularLocation>
        <location evidence="8">Cell membrane</location>
        <topology evidence="8">Multi-pass membrane protein</topology>
    </subcellularLocation>
</comment>
<feature type="transmembrane region" description="Helical" evidence="8">
    <location>
        <begin position="12"/>
        <end position="36"/>
    </location>
</feature>
<comment type="caution">
    <text evidence="10">The sequence shown here is derived from an EMBL/GenBank/DDBJ whole genome shotgun (WGS) entry which is preliminary data.</text>
</comment>
<accession>A0ABN1F8X6</accession>
<feature type="transmembrane region" description="Helical" evidence="8">
    <location>
        <begin position="104"/>
        <end position="124"/>
    </location>
</feature>
<feature type="transmembrane region" description="Helical" evidence="8">
    <location>
        <begin position="240"/>
        <end position="259"/>
    </location>
</feature>
<evidence type="ECO:0000256" key="2">
    <source>
        <dbReference type="ARBA" id="ARBA00022448"/>
    </source>
</evidence>
<organism evidence="10 11">
    <name type="scientific">Craurococcus roseus</name>
    <dbReference type="NCBI Taxonomy" id="77585"/>
    <lineage>
        <taxon>Bacteria</taxon>
        <taxon>Pseudomonadati</taxon>
        <taxon>Pseudomonadota</taxon>
        <taxon>Alphaproteobacteria</taxon>
        <taxon>Acetobacterales</taxon>
        <taxon>Acetobacteraceae</taxon>
        <taxon>Craurococcus</taxon>
    </lineage>
</organism>
<gene>
    <name evidence="10" type="ORF">GCM10009416_24700</name>
</gene>
<dbReference type="EMBL" id="BAAAFZ010000031">
    <property type="protein sequence ID" value="GAA0585398.1"/>
    <property type="molecule type" value="Genomic_DNA"/>
</dbReference>
<keyword evidence="6 8" id="KW-1133">Transmembrane helix</keyword>
<sequence length="270" mass="28947">MVSPPSPGRLAFGACVFFAFALMLAPVVTVMAISVFRQEIVSFPPPGFTLEWYANAWQRQEFARGFLSSLQVALLATLVGVPLGTAAAFALVRARPPGGSALNTLLLGPLAVPGVVAGTALYMFYLRAEFWLDRDITSTLEGLVAAHALLTIPWTVRLVTASLQGLDLSVEEAAANLGARPFTVFRRVTLPAMRPGIIAACLFSFIQSFENLELSLLLVGPGRTTLPVAMLNYLEFRIDPTLAAVATVQILLVGALMLVTDRFVSIARVV</sequence>
<feature type="transmembrane region" description="Helical" evidence="8">
    <location>
        <begin position="196"/>
        <end position="220"/>
    </location>
</feature>
<evidence type="ECO:0000256" key="3">
    <source>
        <dbReference type="ARBA" id="ARBA00022475"/>
    </source>
</evidence>
<evidence type="ECO:0000313" key="10">
    <source>
        <dbReference type="EMBL" id="GAA0585398.1"/>
    </source>
</evidence>
<dbReference type="RefSeq" id="WP_343895607.1">
    <property type="nucleotide sequence ID" value="NZ_BAAAFZ010000031.1"/>
</dbReference>
<proteinExistence type="inferred from homology"/>
<evidence type="ECO:0000256" key="6">
    <source>
        <dbReference type="ARBA" id="ARBA00022989"/>
    </source>
</evidence>
<evidence type="ECO:0000313" key="11">
    <source>
        <dbReference type="Proteomes" id="UP001501588"/>
    </source>
</evidence>
<name>A0ABN1F8X6_9PROT</name>
<dbReference type="PANTHER" id="PTHR43357">
    <property type="entry name" value="INNER MEMBRANE ABC TRANSPORTER PERMEASE PROTEIN YDCV"/>
    <property type="match status" value="1"/>
</dbReference>
<keyword evidence="2 8" id="KW-0813">Transport</keyword>
<evidence type="ECO:0000256" key="7">
    <source>
        <dbReference type="ARBA" id="ARBA00023136"/>
    </source>
</evidence>
<feature type="domain" description="ABC transmembrane type-1" evidence="9">
    <location>
        <begin position="66"/>
        <end position="260"/>
    </location>
</feature>
<keyword evidence="4" id="KW-0997">Cell inner membrane</keyword>
<comment type="similarity">
    <text evidence="8">Belongs to the binding-protein-dependent transport system permease family.</text>
</comment>
<dbReference type="PROSITE" id="PS50928">
    <property type="entry name" value="ABC_TM1"/>
    <property type="match status" value="1"/>
</dbReference>
<evidence type="ECO:0000256" key="5">
    <source>
        <dbReference type="ARBA" id="ARBA00022692"/>
    </source>
</evidence>
<evidence type="ECO:0000256" key="1">
    <source>
        <dbReference type="ARBA" id="ARBA00004429"/>
    </source>
</evidence>
<keyword evidence="7 8" id="KW-0472">Membrane</keyword>
<dbReference type="InterPro" id="IPR035906">
    <property type="entry name" value="MetI-like_sf"/>
</dbReference>